<dbReference type="Pfam" id="PF00370">
    <property type="entry name" value="FGGY_N"/>
    <property type="match status" value="1"/>
</dbReference>
<reference evidence="6 7" key="1">
    <citation type="journal article" date="2018" name="Nat. Ecol. Evol.">
        <title>Pezizomycetes genomes reveal the molecular basis of ectomycorrhizal truffle lifestyle.</title>
        <authorList>
            <person name="Murat C."/>
            <person name="Payen T."/>
            <person name="Noel B."/>
            <person name="Kuo A."/>
            <person name="Morin E."/>
            <person name="Chen J."/>
            <person name="Kohler A."/>
            <person name="Krizsan K."/>
            <person name="Balestrini R."/>
            <person name="Da Silva C."/>
            <person name="Montanini B."/>
            <person name="Hainaut M."/>
            <person name="Levati E."/>
            <person name="Barry K.W."/>
            <person name="Belfiori B."/>
            <person name="Cichocki N."/>
            <person name="Clum A."/>
            <person name="Dockter R.B."/>
            <person name="Fauchery L."/>
            <person name="Guy J."/>
            <person name="Iotti M."/>
            <person name="Le Tacon F."/>
            <person name="Lindquist E.A."/>
            <person name="Lipzen A."/>
            <person name="Malagnac F."/>
            <person name="Mello A."/>
            <person name="Molinier V."/>
            <person name="Miyauchi S."/>
            <person name="Poulain J."/>
            <person name="Riccioni C."/>
            <person name="Rubini A."/>
            <person name="Sitrit Y."/>
            <person name="Splivallo R."/>
            <person name="Traeger S."/>
            <person name="Wang M."/>
            <person name="Zifcakova L."/>
            <person name="Wipf D."/>
            <person name="Zambonelli A."/>
            <person name="Paolocci F."/>
            <person name="Nowrousian M."/>
            <person name="Ottonello S."/>
            <person name="Baldrian P."/>
            <person name="Spatafora J.W."/>
            <person name="Henrissat B."/>
            <person name="Nagy L.G."/>
            <person name="Aury J.M."/>
            <person name="Wincker P."/>
            <person name="Grigoriev I.V."/>
            <person name="Bonfante P."/>
            <person name="Martin F.M."/>
        </authorList>
    </citation>
    <scope>NUCLEOTIDE SEQUENCE [LARGE SCALE GENOMIC DNA]</scope>
    <source>
        <strain evidence="6 7">ATCC MYA-4762</strain>
    </source>
</reference>
<evidence type="ECO:0000259" key="4">
    <source>
        <dbReference type="Pfam" id="PF00370"/>
    </source>
</evidence>
<evidence type="ECO:0000256" key="1">
    <source>
        <dbReference type="ARBA" id="ARBA00009156"/>
    </source>
</evidence>
<evidence type="ECO:0000313" key="7">
    <source>
        <dbReference type="Proteomes" id="UP000267821"/>
    </source>
</evidence>
<dbReference type="PANTHER" id="PTHR43435">
    <property type="entry name" value="RIBULOKINASE"/>
    <property type="match status" value="1"/>
</dbReference>
<gene>
    <name evidence="6" type="ORF">L211DRAFT_809168</name>
</gene>
<dbReference type="Gene3D" id="3.30.420.40">
    <property type="match status" value="1"/>
</dbReference>
<dbReference type="InterPro" id="IPR006003">
    <property type="entry name" value="FGGY_RbtK-like"/>
</dbReference>
<keyword evidence="2" id="KW-0808">Transferase</keyword>
<dbReference type="InterPro" id="IPR043129">
    <property type="entry name" value="ATPase_NBD"/>
</dbReference>
<dbReference type="PIRSF" id="PIRSF000538">
    <property type="entry name" value="GlpK"/>
    <property type="match status" value="1"/>
</dbReference>
<dbReference type="CDD" id="cd07782">
    <property type="entry name" value="ASKHA_NBD_FGGY_D-RBK"/>
    <property type="match status" value="1"/>
</dbReference>
<feature type="domain" description="Carbohydrate kinase FGGY C-terminal" evidence="5">
    <location>
        <begin position="308"/>
        <end position="520"/>
    </location>
</feature>
<evidence type="ECO:0000256" key="2">
    <source>
        <dbReference type="ARBA" id="ARBA00022679"/>
    </source>
</evidence>
<dbReference type="SUPFAM" id="SSF53067">
    <property type="entry name" value="Actin-like ATPase domain"/>
    <property type="match status" value="2"/>
</dbReference>
<dbReference type="Pfam" id="PF02782">
    <property type="entry name" value="FGGY_C"/>
    <property type="match status" value="1"/>
</dbReference>
<name>A0A3N4LP87_9PEZI</name>
<organism evidence="6 7">
    <name type="scientific">Terfezia boudieri ATCC MYA-4762</name>
    <dbReference type="NCBI Taxonomy" id="1051890"/>
    <lineage>
        <taxon>Eukaryota</taxon>
        <taxon>Fungi</taxon>
        <taxon>Dikarya</taxon>
        <taxon>Ascomycota</taxon>
        <taxon>Pezizomycotina</taxon>
        <taxon>Pezizomycetes</taxon>
        <taxon>Pezizales</taxon>
        <taxon>Pezizaceae</taxon>
        <taxon>Terfezia</taxon>
    </lineage>
</organism>
<keyword evidence="7" id="KW-1185">Reference proteome</keyword>
<dbReference type="EMBL" id="ML121546">
    <property type="protein sequence ID" value="RPB23468.1"/>
    <property type="molecule type" value="Genomic_DNA"/>
</dbReference>
<proteinExistence type="inferred from homology"/>
<dbReference type="InterPro" id="IPR018485">
    <property type="entry name" value="FGGY_C"/>
</dbReference>
<feature type="domain" description="Carbohydrate kinase FGGY N-terminal" evidence="4">
    <location>
        <begin position="5"/>
        <end position="276"/>
    </location>
</feature>
<evidence type="ECO:0000256" key="3">
    <source>
        <dbReference type="ARBA" id="ARBA00022777"/>
    </source>
</evidence>
<protein>
    <submittedName>
        <fullName evidence="6">FGGY-family carbohydrate kinase</fullName>
    </submittedName>
</protein>
<dbReference type="GO" id="GO:0005737">
    <property type="term" value="C:cytoplasm"/>
    <property type="evidence" value="ECO:0007669"/>
    <property type="project" value="TreeGrafter"/>
</dbReference>
<dbReference type="NCBIfam" id="TIGR01315">
    <property type="entry name" value="5C_CHO_kinase"/>
    <property type="match status" value="1"/>
</dbReference>
<dbReference type="InterPro" id="IPR018484">
    <property type="entry name" value="FGGY_N"/>
</dbReference>
<dbReference type="InParanoid" id="A0A3N4LP87"/>
<dbReference type="STRING" id="1051890.A0A3N4LP87"/>
<accession>A0A3N4LP87</accession>
<dbReference type="GO" id="GO:0019321">
    <property type="term" value="P:pentose metabolic process"/>
    <property type="evidence" value="ECO:0007669"/>
    <property type="project" value="TreeGrafter"/>
</dbReference>
<dbReference type="AlphaFoldDB" id="A0A3N4LP87"/>
<dbReference type="PANTHER" id="PTHR43435:SF4">
    <property type="entry name" value="FGGY CARBOHYDRATE KINASE DOMAIN-CONTAINING PROTEIN"/>
    <property type="match status" value="1"/>
</dbReference>
<dbReference type="GO" id="GO:0019150">
    <property type="term" value="F:D-ribulokinase activity"/>
    <property type="evidence" value="ECO:0007669"/>
    <property type="project" value="TreeGrafter"/>
</dbReference>
<evidence type="ECO:0000313" key="6">
    <source>
        <dbReference type="EMBL" id="RPB23468.1"/>
    </source>
</evidence>
<dbReference type="FunCoup" id="A0A3N4LP87">
    <property type="interactions" value="296"/>
</dbReference>
<sequence length="587" mass="64498">MTGNYYLGVDVGTGSARVCVIDDSGEIKGLAVRDITTWGNKADYYEQSTEDIWNAICHCTKEVVKQAGIDPAQVKGVGFDATCSLAVLAEDTDKPISVCGPDFTDNKRNVILWMDHRPVSQTERINATKHKLLQYVGGSMSIEMEIPKVLWLKENMPSALFQRCKFYDLTDVLTHIATGKETRSYCSAVCKQGFVPVGIDGSVKGWQEDFLQEIGLPELCENNFRRMGGVHGENGTILSAGQLVGTLCEQSAVQLGLVPGIKIGSGVIDAYAGWIGTVGARVNLEGFDDEVINKDFEKNDLEQVFCRLAVVAGTSTCHLVMSREPKFVPGVWGPYRDVLLEDFWMAEGGQSATGSLLHHVLTTHTSYTKALDAAKAQKLNIFGYLNNRLEDLRKESKVPSISYLSRHFFLVGDYHGNRSPIADPRMRGSAVGLSMDSSVDGLTLMYYAALEFIALQTRHIIETLNTNGHTITSIYMSGGQCRNTILMNLIANATGHLVVVPRYIDAAVVLGAAMLGAKAASADEQSGETEGLWTIMDRMSKPGTVVVPTKDENEKKLLAVKYKIFLRMSKEQQEYRAMVDEAMGEWK</sequence>
<evidence type="ECO:0000259" key="5">
    <source>
        <dbReference type="Pfam" id="PF02782"/>
    </source>
</evidence>
<comment type="similarity">
    <text evidence="1">Belongs to the FGGY kinase family.</text>
</comment>
<dbReference type="Gene3D" id="1.20.58.2240">
    <property type="match status" value="1"/>
</dbReference>
<dbReference type="InterPro" id="IPR000577">
    <property type="entry name" value="Carb_kinase_FGGY"/>
</dbReference>
<dbReference type="OrthoDB" id="203824at2759"/>
<keyword evidence="3 6" id="KW-0418">Kinase</keyword>
<dbReference type="Proteomes" id="UP000267821">
    <property type="component" value="Unassembled WGS sequence"/>
</dbReference>